<evidence type="ECO:0000313" key="3">
    <source>
        <dbReference type="EMBL" id="KOS21017.1"/>
    </source>
</evidence>
<evidence type="ECO:0000256" key="1">
    <source>
        <dbReference type="SAM" id="MobiDB-lite"/>
    </source>
</evidence>
<dbReference type="GO" id="GO:0007094">
    <property type="term" value="P:mitotic spindle assembly checkpoint signaling"/>
    <property type="evidence" value="ECO:0007669"/>
    <property type="project" value="InterPro"/>
</dbReference>
<organism evidence="3 4">
    <name type="scientific">Escovopsis weberi</name>
    <dbReference type="NCBI Taxonomy" id="150374"/>
    <lineage>
        <taxon>Eukaryota</taxon>
        <taxon>Fungi</taxon>
        <taxon>Dikarya</taxon>
        <taxon>Ascomycota</taxon>
        <taxon>Pezizomycotina</taxon>
        <taxon>Sordariomycetes</taxon>
        <taxon>Hypocreomycetidae</taxon>
        <taxon>Hypocreales</taxon>
        <taxon>Hypocreaceae</taxon>
        <taxon>Escovopsis</taxon>
    </lineage>
</organism>
<dbReference type="Gene3D" id="1.25.40.430">
    <property type="match status" value="1"/>
</dbReference>
<dbReference type="OrthoDB" id="248495at2759"/>
<dbReference type="GO" id="GO:0032991">
    <property type="term" value="C:protein-containing complex"/>
    <property type="evidence" value="ECO:0007669"/>
    <property type="project" value="UniProtKB-ARBA"/>
</dbReference>
<sequence length="327" mass="36489">MGPSDDVTNFDVIEDHKENIQSLPGGRSAKKLAQLFSPTPLQPLATPTPSETRTINDCIRAEYEAEVQNIAESDDPLDVFDRYVRWTLDAYPSAQATPESQLHVLLERATKTFVHVAQYKSDPRYLKLWMYYIQFFSDSPRETYVFLSRHGIGESLALFYEEYAAWLEGAGRRSQAEEVYQLGIEKEARPVQRLVRKFQEFQQRRAQLPQDRREPSSPALPSMRPALAAKANPFGVSAPSSIDSQAPRQTGGGSSKPRSKMAIFSDADAQPSAMSSKDAASRGWDSIGSLADRKKENSMEPKPWAGETLKVGGKKPAGKMAVFRDPD</sequence>
<reference evidence="3 4" key="1">
    <citation type="submission" date="2015-07" db="EMBL/GenBank/DDBJ databases">
        <title>The genome of the fungus Escovopsis weberi, a specialized disease agent of ant agriculture.</title>
        <authorList>
            <person name="de Man T.J."/>
            <person name="Stajich J.E."/>
            <person name="Kubicek C.P."/>
            <person name="Chenthamara K."/>
            <person name="Atanasova L."/>
            <person name="Druzhinina I.S."/>
            <person name="Birnbaum S."/>
            <person name="Barribeau S.M."/>
            <person name="Teiling C."/>
            <person name="Suen G."/>
            <person name="Currie C."/>
            <person name="Gerardo N.M."/>
        </authorList>
    </citation>
    <scope>NUCLEOTIDE SEQUENCE [LARGE SCALE GENOMIC DNA]</scope>
</reference>
<comment type="caution">
    <text evidence="3">The sequence shown here is derived from an EMBL/GenBank/DDBJ whole genome shotgun (WGS) entry which is preliminary data.</text>
</comment>
<dbReference type="Proteomes" id="UP000053831">
    <property type="component" value="Unassembled WGS sequence"/>
</dbReference>
<protein>
    <submittedName>
        <fullName evidence="3">Mitotic spindle checkpoint component mad3</fullName>
    </submittedName>
</protein>
<gene>
    <name evidence="3" type="ORF">ESCO_004303</name>
</gene>
<dbReference type="AlphaFoldDB" id="A0A0M8N167"/>
<dbReference type="PANTHER" id="PTHR14030">
    <property type="entry name" value="MITOTIC CHECKPOINT SERINE/THREONINE-PROTEIN KINASE BUB1"/>
    <property type="match status" value="1"/>
</dbReference>
<dbReference type="InterPro" id="IPR013212">
    <property type="entry name" value="Mad3/Bub1_I"/>
</dbReference>
<feature type="compositionally biased region" description="Polar residues" evidence="1">
    <location>
        <begin position="238"/>
        <end position="248"/>
    </location>
</feature>
<dbReference type="GO" id="GO:0004672">
    <property type="term" value="F:protein kinase activity"/>
    <property type="evidence" value="ECO:0007669"/>
    <property type="project" value="TreeGrafter"/>
</dbReference>
<feature type="region of interest" description="Disordered" evidence="1">
    <location>
        <begin position="203"/>
        <end position="327"/>
    </location>
</feature>
<evidence type="ECO:0000313" key="4">
    <source>
        <dbReference type="Proteomes" id="UP000053831"/>
    </source>
</evidence>
<dbReference type="InterPro" id="IPR015661">
    <property type="entry name" value="Bub1/Mad3"/>
</dbReference>
<dbReference type="STRING" id="150374.A0A0M8N167"/>
<dbReference type="PROSITE" id="PS51489">
    <property type="entry name" value="BUB1_N"/>
    <property type="match status" value="1"/>
</dbReference>
<keyword evidence="4" id="KW-1185">Reference proteome</keyword>
<name>A0A0M8N167_ESCWE</name>
<evidence type="ECO:0000259" key="2">
    <source>
        <dbReference type="PROSITE" id="PS51489"/>
    </source>
</evidence>
<dbReference type="Pfam" id="PF08311">
    <property type="entry name" value="Mad3_BUB1_I"/>
    <property type="match status" value="1"/>
</dbReference>
<accession>A0A0M8N167</accession>
<dbReference type="EMBL" id="LGSR01000013">
    <property type="protein sequence ID" value="KOS21017.1"/>
    <property type="molecule type" value="Genomic_DNA"/>
</dbReference>
<proteinExistence type="predicted"/>
<dbReference type="GO" id="GO:0005634">
    <property type="term" value="C:nucleus"/>
    <property type="evidence" value="ECO:0007669"/>
    <property type="project" value="TreeGrafter"/>
</dbReference>
<dbReference type="SMART" id="SM00777">
    <property type="entry name" value="Mad3_BUB1_I"/>
    <property type="match status" value="1"/>
</dbReference>
<dbReference type="PANTHER" id="PTHR14030:SF4">
    <property type="entry name" value="BUB1 KINASE, ISOFORM A-RELATED"/>
    <property type="match status" value="1"/>
</dbReference>
<feature type="domain" description="BUB1 N-terminal" evidence="2">
    <location>
        <begin position="63"/>
        <end position="222"/>
    </location>
</feature>
<dbReference type="GO" id="GO:0051754">
    <property type="term" value="P:meiotic sister chromatid cohesion, centromeric"/>
    <property type="evidence" value="ECO:0007669"/>
    <property type="project" value="TreeGrafter"/>
</dbReference>
<dbReference type="FunFam" id="1.25.40.430:FF:000003">
    <property type="entry name" value="Checkpoint serine/threonine-protein kinase BUB1"/>
    <property type="match status" value="1"/>
</dbReference>